<dbReference type="Pfam" id="PF03576">
    <property type="entry name" value="Peptidase_S58"/>
    <property type="match status" value="1"/>
</dbReference>
<accession>A0A6N6VM96</accession>
<organism evidence="2 3">
    <name type="scientific">Parvibaculum sedimenti</name>
    <dbReference type="NCBI Taxonomy" id="2608632"/>
    <lineage>
        <taxon>Bacteria</taxon>
        <taxon>Pseudomonadati</taxon>
        <taxon>Pseudomonadota</taxon>
        <taxon>Alphaproteobacteria</taxon>
        <taxon>Hyphomicrobiales</taxon>
        <taxon>Parvibaculaceae</taxon>
        <taxon>Parvibaculum</taxon>
    </lineage>
</organism>
<dbReference type="Proteomes" id="UP000468901">
    <property type="component" value="Unassembled WGS sequence"/>
</dbReference>
<dbReference type="InterPro" id="IPR005321">
    <property type="entry name" value="Peptidase_S58_DmpA"/>
</dbReference>
<sequence length="347" mass="35201">MNIGTIRKGKLNLITDVEGIAVGNAEDAHVRTGVTVVLPDEAAIAAVDVRGGGPGTRETDALDPDCLVDAVHGLVFSGGSVYGLDAASGAVAWLGARGRGYALGNSPLVAPVVPSAILFDLTNGGNKDWGEEPPYRALGRAACEKAERHFSLGNAGAGFGARAGLLKGGLGSASAVSEDGLKVGALIASNPFGSVVMPGSRAFWAAPYEMDGEFGGHGWPGEMSGLAARDPFDETKAALAGITPGTNTTIGVVAVNADITSAEARRLAIMAQDGLARAIRPVHAPVDGDVIFVLATGKVALGPENRAGRLAWLGSIAADCVARSVARGVYEAESLGGAASYRERYGK</sequence>
<dbReference type="AlphaFoldDB" id="A0A6N6VM96"/>
<comment type="caution">
    <text evidence="2">The sequence shown here is derived from an EMBL/GenBank/DDBJ whole genome shotgun (WGS) entry which is preliminary data.</text>
</comment>
<dbReference type="PANTHER" id="PTHR36512:SF3">
    <property type="entry name" value="BLR5678 PROTEIN"/>
    <property type="match status" value="1"/>
</dbReference>
<dbReference type="EMBL" id="WESC01000001">
    <property type="protein sequence ID" value="KAB7742898.1"/>
    <property type="molecule type" value="Genomic_DNA"/>
</dbReference>
<dbReference type="RefSeq" id="WP_152214449.1">
    <property type="nucleotide sequence ID" value="NZ_WESC01000001.1"/>
</dbReference>
<evidence type="ECO:0000313" key="2">
    <source>
        <dbReference type="EMBL" id="KAB7742898.1"/>
    </source>
</evidence>
<evidence type="ECO:0000256" key="1">
    <source>
        <dbReference type="ARBA" id="ARBA00007068"/>
    </source>
</evidence>
<gene>
    <name evidence="2" type="ORF">F2P47_01880</name>
</gene>
<dbReference type="GO" id="GO:0004177">
    <property type="term" value="F:aminopeptidase activity"/>
    <property type="evidence" value="ECO:0007669"/>
    <property type="project" value="TreeGrafter"/>
</dbReference>
<reference evidence="2 3" key="1">
    <citation type="submission" date="2019-09" db="EMBL/GenBank/DDBJ databases">
        <title>Parvibaculum sedimenti sp. nov., isolated from sediment.</title>
        <authorList>
            <person name="Wang Y."/>
        </authorList>
    </citation>
    <scope>NUCLEOTIDE SEQUENCE [LARGE SCALE GENOMIC DNA]</scope>
    <source>
        <strain evidence="2 3">HXT-9</strain>
    </source>
</reference>
<dbReference type="SUPFAM" id="SSF56266">
    <property type="entry name" value="DmpA/ArgJ-like"/>
    <property type="match status" value="1"/>
</dbReference>
<protein>
    <submittedName>
        <fullName evidence="2">Peptidase T4</fullName>
    </submittedName>
</protein>
<proteinExistence type="inferred from homology"/>
<dbReference type="Gene3D" id="3.60.70.12">
    <property type="entry name" value="L-amino peptidase D-ALA esterase/amidase"/>
    <property type="match status" value="1"/>
</dbReference>
<dbReference type="PANTHER" id="PTHR36512">
    <property type="entry name" value="D-AMINOPEPTIDASE"/>
    <property type="match status" value="1"/>
</dbReference>
<evidence type="ECO:0000313" key="3">
    <source>
        <dbReference type="Proteomes" id="UP000468901"/>
    </source>
</evidence>
<comment type="similarity">
    <text evidence="1">Belongs to the peptidase S58 family.</text>
</comment>
<name>A0A6N6VM96_9HYPH</name>
<dbReference type="CDD" id="cd02252">
    <property type="entry name" value="nylC_like"/>
    <property type="match status" value="1"/>
</dbReference>
<keyword evidence="3" id="KW-1185">Reference proteome</keyword>
<dbReference type="InterPro" id="IPR016117">
    <property type="entry name" value="ArgJ-like_dom_sf"/>
</dbReference>